<proteinExistence type="inferred from homology"/>
<dbReference type="InterPro" id="IPR051786">
    <property type="entry name" value="ASN_synthetase/amidase"/>
</dbReference>
<evidence type="ECO:0000256" key="5">
    <source>
        <dbReference type="ARBA" id="ARBA00022840"/>
    </source>
</evidence>
<evidence type="ECO:0000259" key="10">
    <source>
        <dbReference type="PROSITE" id="PS51278"/>
    </source>
</evidence>
<name>A0A172ZDW3_9BACL</name>
<dbReference type="GO" id="GO:0004066">
    <property type="term" value="F:asparagine synthase (glutamine-hydrolyzing) activity"/>
    <property type="evidence" value="ECO:0007669"/>
    <property type="project" value="UniProtKB-EC"/>
</dbReference>
<evidence type="ECO:0000313" key="12">
    <source>
        <dbReference type="Proteomes" id="UP000078148"/>
    </source>
</evidence>
<evidence type="ECO:0000256" key="2">
    <source>
        <dbReference type="ARBA" id="ARBA00005752"/>
    </source>
</evidence>
<dbReference type="RefSeq" id="WP_060533176.1">
    <property type="nucleotide sequence ID" value="NZ_CP013023.1"/>
</dbReference>
<dbReference type="Gene3D" id="3.40.50.620">
    <property type="entry name" value="HUPs"/>
    <property type="match status" value="2"/>
</dbReference>
<organism evidence="11 12">
    <name type="scientific">Paenibacillus bovis</name>
    <dbReference type="NCBI Taxonomy" id="1616788"/>
    <lineage>
        <taxon>Bacteria</taxon>
        <taxon>Bacillati</taxon>
        <taxon>Bacillota</taxon>
        <taxon>Bacilli</taxon>
        <taxon>Bacillales</taxon>
        <taxon>Paenibacillaceae</taxon>
        <taxon>Paenibacillus</taxon>
    </lineage>
</organism>
<evidence type="ECO:0000256" key="8">
    <source>
        <dbReference type="ARBA" id="ARBA00048741"/>
    </source>
</evidence>
<evidence type="ECO:0000256" key="1">
    <source>
        <dbReference type="ARBA" id="ARBA00005187"/>
    </source>
</evidence>
<keyword evidence="5 9" id="KW-0067">ATP-binding</keyword>
<keyword evidence="6" id="KW-0061">Asparagine biosynthesis</keyword>
<dbReference type="STRING" id="1616788.AR543_07415"/>
<protein>
    <recommendedName>
        <fullName evidence="3">asparagine synthase (glutamine-hydrolyzing)</fullName>
        <ecNumber evidence="3">6.3.5.4</ecNumber>
    </recommendedName>
</protein>
<comment type="pathway">
    <text evidence="1">Amino-acid biosynthesis; L-asparagine biosynthesis; L-asparagine from L-aspartate (L-Gln route): step 1/1.</text>
</comment>
<dbReference type="InterPro" id="IPR006426">
    <property type="entry name" value="Asn_synth_AEB"/>
</dbReference>
<dbReference type="InterPro" id="IPR033738">
    <property type="entry name" value="AsnB_N"/>
</dbReference>
<comment type="catalytic activity">
    <reaction evidence="8">
        <text>L-aspartate + L-glutamine + ATP + H2O = L-asparagine + L-glutamate + AMP + diphosphate + H(+)</text>
        <dbReference type="Rhea" id="RHEA:12228"/>
        <dbReference type="ChEBI" id="CHEBI:15377"/>
        <dbReference type="ChEBI" id="CHEBI:15378"/>
        <dbReference type="ChEBI" id="CHEBI:29985"/>
        <dbReference type="ChEBI" id="CHEBI:29991"/>
        <dbReference type="ChEBI" id="CHEBI:30616"/>
        <dbReference type="ChEBI" id="CHEBI:33019"/>
        <dbReference type="ChEBI" id="CHEBI:58048"/>
        <dbReference type="ChEBI" id="CHEBI:58359"/>
        <dbReference type="ChEBI" id="CHEBI:456215"/>
        <dbReference type="EC" id="6.3.5.4"/>
    </reaction>
</comment>
<feature type="binding site" evidence="9">
    <location>
        <position position="102"/>
    </location>
    <ligand>
        <name>L-glutamine</name>
        <dbReference type="ChEBI" id="CHEBI:58359"/>
    </ligand>
</feature>
<dbReference type="Gene3D" id="3.60.20.10">
    <property type="entry name" value="Glutamine Phosphoribosylpyrophosphate, subunit 1, domain 1"/>
    <property type="match status" value="1"/>
</dbReference>
<evidence type="ECO:0000256" key="9">
    <source>
        <dbReference type="PIRSR" id="PIRSR001589-2"/>
    </source>
</evidence>
<dbReference type="EMBL" id="CP013023">
    <property type="protein sequence ID" value="ANF95851.1"/>
    <property type="molecule type" value="Genomic_DNA"/>
</dbReference>
<dbReference type="Proteomes" id="UP000078148">
    <property type="component" value="Chromosome"/>
</dbReference>
<reference evidence="12" key="1">
    <citation type="submission" date="2015-10" db="EMBL/GenBank/DDBJ databases">
        <title>Genome of Paenibacillus bovis sp. nov.</title>
        <authorList>
            <person name="Wu Z."/>
            <person name="Gao C."/>
            <person name="Liu Z."/>
            <person name="Zheng H."/>
        </authorList>
    </citation>
    <scope>NUCLEOTIDE SEQUENCE [LARGE SCALE GENOMIC DNA]</scope>
    <source>
        <strain evidence="12">BD3526</strain>
    </source>
</reference>
<dbReference type="InterPro" id="IPR017932">
    <property type="entry name" value="GATase_2_dom"/>
</dbReference>
<dbReference type="Pfam" id="PF00733">
    <property type="entry name" value="Asn_synthase"/>
    <property type="match status" value="1"/>
</dbReference>
<comment type="similarity">
    <text evidence="2">Belongs to the asparagine synthetase family.</text>
</comment>
<dbReference type="InterPro" id="IPR014729">
    <property type="entry name" value="Rossmann-like_a/b/a_fold"/>
</dbReference>
<keyword evidence="4 9" id="KW-0547">Nucleotide-binding</keyword>
<dbReference type="PIRSF" id="PIRSF001589">
    <property type="entry name" value="Asn_synthetase_glu-h"/>
    <property type="match status" value="1"/>
</dbReference>
<dbReference type="CDD" id="cd00712">
    <property type="entry name" value="AsnB"/>
    <property type="match status" value="1"/>
</dbReference>
<dbReference type="PANTHER" id="PTHR43284:SF1">
    <property type="entry name" value="ASPARAGINE SYNTHETASE"/>
    <property type="match status" value="1"/>
</dbReference>
<feature type="domain" description="Glutamine amidotransferase type-2" evidence="10">
    <location>
        <begin position="5"/>
        <end position="219"/>
    </location>
</feature>
<sequence>MSATAGIWDMAKRHDHDELQQQGNRMMQSMERYPADASGIWQGEHLFLGCHDQWVTPESVHQRMPHYDSVRRLAITGDVIIDNREELFSQLGLNASMHDIPDIMLLLHAYDKWGEQMPRYLNGDFAFAIWDESRQQLFLARDWSGNRTLYYYQTAEKFIFASTMEALFQTGDVSKKLSTPWMAEFLTTVAMEESTDIQATVYEQIKQLPPAHAMILSADKSSIYQYGTLLPDEPLRLKSDGEYVEAFRDVYSRVIRAKLRTRHGVAATLSGGLDSGSVVSYAAKILSGQNKPIYTYSFVPIPGFKDWTSSRLMANERPYIEETVKHVSRIHPVHDHYMNFADRSPLSEVEHWLSLMEMPYKYFENSFWIRGIFEQAQQQGAGVLLTGARGNFTISWGPAIEYYGEMLKKFQWIKLYQEMKLYSQNAGIRRKKIIQQIQQSAFPRLSRTTRDLGRPDALKWINPELAERTGMAERVRRAELELVGSDTMSDQDIRLDKFSNLATANKDGAVTSKISMGYGVWERDPTNDPRVIKFCLSVPYNQYVQNGMDRALIRRATAGDLPDKIRLNQKVRGLQPADWVQRMLPMWPAFTSEIREICQDPAAAAWMNTSNIMEALNEVGDSPSAEAAFNPATRLLMRSLIMGRFIRSLA</sequence>
<dbReference type="GO" id="GO:0005524">
    <property type="term" value="F:ATP binding"/>
    <property type="evidence" value="ECO:0007669"/>
    <property type="project" value="UniProtKB-KW"/>
</dbReference>
<dbReference type="AlphaFoldDB" id="A0A172ZDW3"/>
<evidence type="ECO:0000256" key="6">
    <source>
        <dbReference type="ARBA" id="ARBA00022888"/>
    </source>
</evidence>
<dbReference type="OrthoDB" id="9763290at2"/>
<dbReference type="Pfam" id="PF13537">
    <property type="entry name" value="GATase_7"/>
    <property type="match status" value="1"/>
</dbReference>
<dbReference type="SUPFAM" id="SSF52402">
    <property type="entry name" value="Adenine nucleotide alpha hydrolases-like"/>
    <property type="match status" value="1"/>
</dbReference>
<keyword evidence="6" id="KW-0028">Amino-acid biosynthesis</keyword>
<dbReference type="InterPro" id="IPR029055">
    <property type="entry name" value="Ntn_hydrolases_N"/>
</dbReference>
<dbReference type="PANTHER" id="PTHR43284">
    <property type="entry name" value="ASPARAGINE SYNTHETASE (GLUTAMINE-HYDROLYZING)"/>
    <property type="match status" value="1"/>
</dbReference>
<dbReference type="SUPFAM" id="SSF56235">
    <property type="entry name" value="N-terminal nucleophile aminohydrolases (Ntn hydrolases)"/>
    <property type="match status" value="1"/>
</dbReference>
<feature type="binding site" evidence="9">
    <location>
        <position position="299"/>
    </location>
    <ligand>
        <name>ATP</name>
        <dbReference type="ChEBI" id="CHEBI:30616"/>
    </ligand>
</feature>
<dbReference type="GO" id="GO:0006529">
    <property type="term" value="P:asparagine biosynthetic process"/>
    <property type="evidence" value="ECO:0007669"/>
    <property type="project" value="UniProtKB-KW"/>
</dbReference>
<dbReference type="EC" id="6.3.5.4" evidence="3"/>
<dbReference type="KEGG" id="pbv:AR543_07415"/>
<gene>
    <name evidence="11" type="ORF">AR543_07415</name>
</gene>
<accession>A0A172ZDW3</accession>
<keyword evidence="12" id="KW-1185">Reference proteome</keyword>
<keyword evidence="7" id="KW-0315">Glutamine amidotransferase</keyword>
<evidence type="ECO:0000256" key="3">
    <source>
        <dbReference type="ARBA" id="ARBA00012737"/>
    </source>
</evidence>
<evidence type="ECO:0000256" key="4">
    <source>
        <dbReference type="ARBA" id="ARBA00022741"/>
    </source>
</evidence>
<reference evidence="11 12" key="2">
    <citation type="journal article" date="2016" name="Int. J. Syst. Evol. Microbiol.">
        <title>Paenibacillus bovis sp. nov., isolated from raw yak (Bos grunniens) milk.</title>
        <authorList>
            <person name="Gao C."/>
            <person name="Han J."/>
            <person name="Liu Z."/>
            <person name="Xu X."/>
            <person name="Hang F."/>
            <person name="Wu Z."/>
        </authorList>
    </citation>
    <scope>NUCLEOTIDE SEQUENCE [LARGE SCALE GENOMIC DNA]</scope>
    <source>
        <strain evidence="11 12">BD3526</strain>
    </source>
</reference>
<evidence type="ECO:0000313" key="11">
    <source>
        <dbReference type="EMBL" id="ANF95851.1"/>
    </source>
</evidence>
<dbReference type="InterPro" id="IPR001962">
    <property type="entry name" value="Asn_synthase"/>
</dbReference>
<evidence type="ECO:0000256" key="7">
    <source>
        <dbReference type="ARBA" id="ARBA00022962"/>
    </source>
</evidence>
<dbReference type="PROSITE" id="PS51278">
    <property type="entry name" value="GATASE_TYPE_2"/>
    <property type="match status" value="1"/>
</dbReference>